<dbReference type="Proteomes" id="UP000789860">
    <property type="component" value="Unassembled WGS sequence"/>
</dbReference>
<evidence type="ECO:0000313" key="2">
    <source>
        <dbReference type="Proteomes" id="UP000789860"/>
    </source>
</evidence>
<dbReference type="EMBL" id="CAJVPM010016932">
    <property type="protein sequence ID" value="CAG8617071.1"/>
    <property type="molecule type" value="Genomic_DNA"/>
</dbReference>
<organism evidence="1 2">
    <name type="scientific">Scutellospora calospora</name>
    <dbReference type="NCBI Taxonomy" id="85575"/>
    <lineage>
        <taxon>Eukaryota</taxon>
        <taxon>Fungi</taxon>
        <taxon>Fungi incertae sedis</taxon>
        <taxon>Mucoromycota</taxon>
        <taxon>Glomeromycotina</taxon>
        <taxon>Glomeromycetes</taxon>
        <taxon>Diversisporales</taxon>
        <taxon>Gigasporaceae</taxon>
        <taxon>Scutellospora</taxon>
    </lineage>
</organism>
<gene>
    <name evidence="1" type="ORF">SCALOS_LOCUS7517</name>
</gene>
<name>A0ACA9MZR1_9GLOM</name>
<feature type="non-terminal residue" evidence="1">
    <location>
        <position position="198"/>
    </location>
</feature>
<reference evidence="1" key="1">
    <citation type="submission" date="2021-06" db="EMBL/GenBank/DDBJ databases">
        <authorList>
            <person name="Kallberg Y."/>
            <person name="Tangrot J."/>
            <person name="Rosling A."/>
        </authorList>
    </citation>
    <scope>NUCLEOTIDE SEQUENCE</scope>
    <source>
        <strain evidence="1">AU212A</strain>
    </source>
</reference>
<proteinExistence type="predicted"/>
<keyword evidence="2" id="KW-1185">Reference proteome</keyword>
<comment type="caution">
    <text evidence="1">The sequence shown here is derived from an EMBL/GenBank/DDBJ whole genome shotgun (WGS) entry which is preliminary data.</text>
</comment>
<feature type="non-terminal residue" evidence="1">
    <location>
        <position position="1"/>
    </location>
</feature>
<accession>A0ACA9MZR1</accession>
<sequence>SSLCPKIISNLEFMFIHVSSDSHNTIPKFFNNLSIDKFWSEVIEQLLPYKKSVPGWHGKTGKGTGLSGTELMDQFKSKNSNDDEYLTVSDENIKENLRKRMSTITHSLLSSESDDFSLQIKFHDNSIYHNFESLINELKIWKRIESTLEMVNVEVNYFRIQKIENGIPLGQYANPVCNRKWIRFQIESIFNLKATKSD</sequence>
<protein>
    <submittedName>
        <fullName evidence="1">1092_t:CDS:1</fullName>
    </submittedName>
</protein>
<evidence type="ECO:0000313" key="1">
    <source>
        <dbReference type="EMBL" id="CAG8617071.1"/>
    </source>
</evidence>